<dbReference type="InterPro" id="IPR043519">
    <property type="entry name" value="NT_sf"/>
</dbReference>
<proteinExistence type="predicted"/>
<evidence type="ECO:0000313" key="9">
    <source>
        <dbReference type="EMBL" id="VDC43685.1"/>
    </source>
</evidence>
<keyword evidence="6" id="KW-0067">ATP-binding</keyword>
<comment type="cofactor">
    <cofactor evidence="1">
        <name>Mg(2+)</name>
        <dbReference type="ChEBI" id="CHEBI:18420"/>
    </cofactor>
</comment>
<dbReference type="SUPFAM" id="SSF81301">
    <property type="entry name" value="Nucleotidyltransferase"/>
    <property type="match status" value="1"/>
</dbReference>
<evidence type="ECO:0000256" key="3">
    <source>
        <dbReference type="ARBA" id="ARBA00022695"/>
    </source>
</evidence>
<keyword evidence="2" id="KW-0808">Transferase</keyword>
<accession>A0A3P5Y9E5</accession>
<dbReference type="Pfam" id="PF18765">
    <property type="entry name" value="Polbeta"/>
    <property type="match status" value="1"/>
</dbReference>
<evidence type="ECO:0000256" key="4">
    <source>
        <dbReference type="ARBA" id="ARBA00022723"/>
    </source>
</evidence>
<evidence type="ECO:0000313" key="10">
    <source>
        <dbReference type="Proteomes" id="UP000280759"/>
    </source>
</evidence>
<evidence type="ECO:0000256" key="6">
    <source>
        <dbReference type="ARBA" id="ARBA00022840"/>
    </source>
</evidence>
<dbReference type="GO" id="GO:0046872">
    <property type="term" value="F:metal ion binding"/>
    <property type="evidence" value="ECO:0007669"/>
    <property type="project" value="UniProtKB-KW"/>
</dbReference>
<evidence type="ECO:0000256" key="7">
    <source>
        <dbReference type="ARBA" id="ARBA00022842"/>
    </source>
</evidence>
<keyword evidence="7" id="KW-0460">Magnesium</keyword>
<protein>
    <recommendedName>
        <fullName evidence="8">Polymerase beta nucleotidyltransferase domain-containing protein</fullName>
    </recommendedName>
</protein>
<dbReference type="PANTHER" id="PTHR33571">
    <property type="entry name" value="SSL8005 PROTEIN"/>
    <property type="match status" value="1"/>
</dbReference>
<dbReference type="RefSeq" id="WP_125074933.1">
    <property type="nucleotide sequence ID" value="NZ_BJOW01000005.1"/>
</dbReference>
<evidence type="ECO:0000256" key="5">
    <source>
        <dbReference type="ARBA" id="ARBA00022741"/>
    </source>
</evidence>
<sequence length="114" mass="13102">MVYTIDEIKEKVQPIAEKYDLPAIYLFGSYARNEADEDSDIDLAIELGNSDLLWGGMAPMLEIEEVFEIPVDCLTVESILEARSPIEKEVKKNFEREKVILYEKRTVGKRLFVS</sequence>
<keyword evidence="5" id="KW-0547">Nucleotide-binding</keyword>
<keyword evidence="3" id="KW-0548">Nucleotidyltransferase</keyword>
<name>A0A3P5Y9E5_STRCB</name>
<keyword evidence="10" id="KW-1185">Reference proteome</keyword>
<evidence type="ECO:0000259" key="8">
    <source>
        <dbReference type="Pfam" id="PF18765"/>
    </source>
</evidence>
<dbReference type="EMBL" id="UXEP01000054">
    <property type="protein sequence ID" value="VDC43685.1"/>
    <property type="molecule type" value="Genomic_DNA"/>
</dbReference>
<feature type="domain" description="Polymerase beta nucleotidyltransferase" evidence="8">
    <location>
        <begin position="10"/>
        <end position="77"/>
    </location>
</feature>
<dbReference type="Gene3D" id="3.30.460.10">
    <property type="entry name" value="Beta Polymerase, domain 2"/>
    <property type="match status" value="1"/>
</dbReference>
<dbReference type="CDD" id="cd05403">
    <property type="entry name" value="NT_KNTase_like"/>
    <property type="match status" value="1"/>
</dbReference>
<dbReference type="InterPro" id="IPR052038">
    <property type="entry name" value="Type-VII_TA_antitoxin"/>
</dbReference>
<dbReference type="PANTHER" id="PTHR33571:SF14">
    <property type="entry name" value="PROTEIN ADENYLYLTRANSFERASE MJ0435-RELATED"/>
    <property type="match status" value="1"/>
</dbReference>
<reference evidence="9 10" key="1">
    <citation type="submission" date="2018-10" db="EMBL/GenBank/DDBJ databases">
        <authorList>
            <consortium name="Molecular Microbiology and Infection Unit (UMMI)"/>
            <person name="Machado M."/>
        </authorList>
    </citation>
    <scope>NUCLEOTIDE SEQUENCE [LARGE SCALE GENOMIC DNA]</scope>
    <source>
        <strain evidence="9">FMV2238.02</strain>
    </source>
</reference>
<gene>
    <name evidence="9" type="ORF">FMV2238Y02_22000</name>
</gene>
<dbReference type="GO" id="GO:0016779">
    <property type="term" value="F:nucleotidyltransferase activity"/>
    <property type="evidence" value="ECO:0007669"/>
    <property type="project" value="UniProtKB-KW"/>
</dbReference>
<organism evidence="9 10">
    <name type="scientific">Streptococcus canis</name>
    <dbReference type="NCBI Taxonomy" id="1329"/>
    <lineage>
        <taxon>Bacteria</taxon>
        <taxon>Bacillati</taxon>
        <taxon>Bacillota</taxon>
        <taxon>Bacilli</taxon>
        <taxon>Lactobacillales</taxon>
        <taxon>Streptococcaceae</taxon>
        <taxon>Streptococcus</taxon>
    </lineage>
</organism>
<dbReference type="GO" id="GO:0005524">
    <property type="term" value="F:ATP binding"/>
    <property type="evidence" value="ECO:0007669"/>
    <property type="project" value="UniProtKB-KW"/>
</dbReference>
<evidence type="ECO:0000256" key="2">
    <source>
        <dbReference type="ARBA" id="ARBA00022679"/>
    </source>
</evidence>
<evidence type="ECO:0000256" key="1">
    <source>
        <dbReference type="ARBA" id="ARBA00001946"/>
    </source>
</evidence>
<dbReference type="AlphaFoldDB" id="A0A3P5Y9E5"/>
<dbReference type="Proteomes" id="UP000280759">
    <property type="component" value="Unassembled WGS sequence"/>
</dbReference>
<dbReference type="InterPro" id="IPR041633">
    <property type="entry name" value="Polbeta"/>
</dbReference>
<keyword evidence="4" id="KW-0479">Metal-binding</keyword>